<feature type="compositionally biased region" description="Gly residues" evidence="7">
    <location>
        <begin position="1505"/>
        <end position="1517"/>
    </location>
</feature>
<dbReference type="GO" id="GO:0060005">
    <property type="term" value="P:vestibular reflex"/>
    <property type="evidence" value="ECO:0007669"/>
    <property type="project" value="TreeGrafter"/>
</dbReference>
<feature type="transmembrane region" description="Helical" evidence="6">
    <location>
        <begin position="324"/>
        <end position="343"/>
    </location>
</feature>
<evidence type="ECO:0000256" key="3">
    <source>
        <dbReference type="ARBA" id="ARBA00022692"/>
    </source>
</evidence>
<feature type="compositionally biased region" description="Basic residues" evidence="7">
    <location>
        <begin position="849"/>
        <end position="860"/>
    </location>
</feature>
<feature type="transmembrane region" description="Helical" evidence="6">
    <location>
        <begin position="495"/>
        <end position="515"/>
    </location>
</feature>
<dbReference type="Proteomes" id="UP000319801">
    <property type="component" value="Unassembled WGS sequence"/>
</dbReference>
<dbReference type="PANTHER" id="PTHR23302:SF18">
    <property type="entry name" value="TRANSMEMBRANE CHANNEL-LIKE PROTEIN 1"/>
    <property type="match status" value="1"/>
</dbReference>
<feature type="compositionally biased region" description="Basic residues" evidence="7">
    <location>
        <begin position="798"/>
        <end position="807"/>
    </location>
</feature>
<dbReference type="GO" id="GO:0050910">
    <property type="term" value="P:detection of mechanical stimulus involved in sensory perception of sound"/>
    <property type="evidence" value="ECO:0007669"/>
    <property type="project" value="TreeGrafter"/>
</dbReference>
<proteinExistence type="inferred from homology"/>
<feature type="region of interest" description="Disordered" evidence="7">
    <location>
        <begin position="718"/>
        <end position="761"/>
    </location>
</feature>
<dbReference type="OrthoDB" id="5831905at2759"/>
<keyword evidence="10" id="KW-1185">Reference proteome</keyword>
<feature type="transmembrane region" description="Helical" evidence="6">
    <location>
        <begin position="527"/>
        <end position="552"/>
    </location>
</feature>
<evidence type="ECO:0000256" key="2">
    <source>
        <dbReference type="ARBA" id="ARBA00006510"/>
    </source>
</evidence>
<reference evidence="9 10" key="1">
    <citation type="journal article" date="2019" name="Genome Biol. Evol.">
        <title>Whole-Genome Sequencing of the Giant Devil Catfish, Bagarius yarrelli.</title>
        <authorList>
            <person name="Jiang W."/>
            <person name="Lv Y."/>
            <person name="Cheng L."/>
            <person name="Yang K."/>
            <person name="Chao B."/>
            <person name="Wang X."/>
            <person name="Li Y."/>
            <person name="Pan X."/>
            <person name="You X."/>
            <person name="Zhang Y."/>
            <person name="Yang J."/>
            <person name="Li J."/>
            <person name="Zhang X."/>
            <person name="Liu S."/>
            <person name="Sun C."/>
            <person name="Yang J."/>
            <person name="Shi Q."/>
        </authorList>
    </citation>
    <scope>NUCLEOTIDE SEQUENCE [LARGE SCALE GENOMIC DNA]</scope>
    <source>
        <strain evidence="9">JWS20170419001</strain>
        <tissue evidence="9">Muscle</tissue>
    </source>
</reference>
<keyword evidence="4 6" id="KW-1133">Transmembrane helix</keyword>
<feature type="transmembrane region" description="Helical" evidence="6">
    <location>
        <begin position="572"/>
        <end position="599"/>
    </location>
</feature>
<feature type="compositionally biased region" description="Basic and acidic residues" evidence="7">
    <location>
        <begin position="884"/>
        <end position="917"/>
    </location>
</feature>
<comment type="similarity">
    <text evidence="2 6">Belongs to the TMC family.</text>
</comment>
<dbReference type="GO" id="GO:0008381">
    <property type="term" value="F:mechanosensitive monoatomic ion channel activity"/>
    <property type="evidence" value="ECO:0007669"/>
    <property type="project" value="TreeGrafter"/>
</dbReference>
<feature type="transmembrane region" description="Helical" evidence="6">
    <location>
        <begin position="419"/>
        <end position="440"/>
    </location>
</feature>
<dbReference type="PANTHER" id="PTHR23302">
    <property type="entry name" value="TRANSMEMBRANE CHANNEL-RELATED"/>
    <property type="match status" value="1"/>
</dbReference>
<organism evidence="9 10">
    <name type="scientific">Bagarius yarrelli</name>
    <name type="common">Goonch</name>
    <name type="synonym">Bagrus yarrelli</name>
    <dbReference type="NCBI Taxonomy" id="175774"/>
    <lineage>
        <taxon>Eukaryota</taxon>
        <taxon>Metazoa</taxon>
        <taxon>Chordata</taxon>
        <taxon>Craniata</taxon>
        <taxon>Vertebrata</taxon>
        <taxon>Euteleostomi</taxon>
        <taxon>Actinopterygii</taxon>
        <taxon>Neopterygii</taxon>
        <taxon>Teleostei</taxon>
        <taxon>Ostariophysi</taxon>
        <taxon>Siluriformes</taxon>
        <taxon>Sisoridae</taxon>
        <taxon>Sisorinae</taxon>
        <taxon>Bagarius</taxon>
    </lineage>
</organism>
<evidence type="ECO:0000259" key="8">
    <source>
        <dbReference type="Pfam" id="PF07810"/>
    </source>
</evidence>
<keyword evidence="5 6" id="KW-0472">Membrane</keyword>
<evidence type="ECO:0000256" key="1">
    <source>
        <dbReference type="ARBA" id="ARBA00004141"/>
    </source>
</evidence>
<evidence type="ECO:0000256" key="6">
    <source>
        <dbReference type="RuleBase" id="RU310713"/>
    </source>
</evidence>
<dbReference type="InterPro" id="IPR012496">
    <property type="entry name" value="TMC_dom"/>
</dbReference>
<feature type="compositionally biased region" description="Low complexity" evidence="7">
    <location>
        <begin position="749"/>
        <end position="761"/>
    </location>
</feature>
<feature type="compositionally biased region" description="Basic residues" evidence="7">
    <location>
        <begin position="72"/>
        <end position="82"/>
    </location>
</feature>
<evidence type="ECO:0000313" key="9">
    <source>
        <dbReference type="EMBL" id="TSR04280.1"/>
    </source>
</evidence>
<keyword evidence="3 6" id="KW-0812">Transmembrane</keyword>
<evidence type="ECO:0000256" key="4">
    <source>
        <dbReference type="ARBA" id="ARBA00022989"/>
    </source>
</evidence>
<feature type="region of interest" description="Disordered" evidence="7">
    <location>
        <begin position="796"/>
        <end position="939"/>
    </location>
</feature>
<protein>
    <recommendedName>
        <fullName evidence="6">Transmembrane channel-like protein</fullName>
    </recommendedName>
</protein>
<evidence type="ECO:0000256" key="5">
    <source>
        <dbReference type="ARBA" id="ARBA00023136"/>
    </source>
</evidence>
<feature type="transmembrane region" description="Helical" evidence="6">
    <location>
        <begin position="461"/>
        <end position="483"/>
    </location>
</feature>
<gene>
    <name evidence="9" type="ORF">Baya_10887</name>
</gene>
<comment type="subcellular location">
    <subcellularLocation>
        <location evidence="1 6">Membrane</location>
        <topology evidence="1 6">Multi-pass membrane protein</topology>
    </subcellularLocation>
</comment>
<feature type="region of interest" description="Disordered" evidence="7">
    <location>
        <begin position="1437"/>
        <end position="1517"/>
    </location>
</feature>
<comment type="caution">
    <text evidence="9">The sequence shown here is derived from an EMBL/GenBank/DDBJ whole genome shotgun (WGS) entry which is preliminary data.</text>
</comment>
<evidence type="ECO:0000313" key="10">
    <source>
        <dbReference type="Proteomes" id="UP000319801"/>
    </source>
</evidence>
<feature type="transmembrane region" description="Helical" evidence="6">
    <location>
        <begin position="1087"/>
        <end position="1107"/>
    </location>
</feature>
<feature type="compositionally biased region" description="Basic and acidic residues" evidence="7">
    <location>
        <begin position="109"/>
        <end position="119"/>
    </location>
</feature>
<feature type="transmembrane region" description="Helical" evidence="6">
    <location>
        <begin position="1214"/>
        <end position="1235"/>
    </location>
</feature>
<name>A0A556V0S5_BAGYA</name>
<feature type="transmembrane region" description="Helical" evidence="6">
    <location>
        <begin position="248"/>
        <end position="270"/>
    </location>
</feature>
<feature type="compositionally biased region" description="Basic and acidic residues" evidence="7">
    <location>
        <begin position="25"/>
        <end position="45"/>
    </location>
</feature>
<feature type="transmembrane region" description="Helical" evidence="6">
    <location>
        <begin position="1290"/>
        <end position="1310"/>
    </location>
</feature>
<sequence>MPMEKLVRLESNADKSIYYVAIGGDGRKKQQEKSEKKLKHDKEQAQRLQSKSVYLYDGEKNGGEKAEEIHKERKNIKNKKARIQKEEVEENRERKLMKTMQEKQNGQSIKKEKERKKATDSNSEASSSSDEEFVVDLLSDEELEKLMEAIDEKKKLIGTLKAQPWPMHKKMSTLRKSQEFIDKYEGSLGKDKRKKFYTYKVMVMKKWMRFQRNFNNFKKACIPWEMKIKEIESHFGSSVASYFIFLRWMFGVNIILFVLSLMIIFPEVLMGMPYGSIPRKTIPREELSTALNLDIVWDLEGYVKYSVLFYGYYNNQRTIGWLRFHMPLCYLLVVVISLVYSYMEVARIMSRNASQECEEDETHFNYSWKIFTSWDYLVGNPETADSKFAAIATTFKESLIEEKELQTEENFRRLLLRRILANIMVLLTLVGSGYLTYFVVRRSEKFIRAGMKKFNWWERNEVNAVMSLLGTFCPMYFEAVALMENYHPRTALHWQLARVFGLYIANLYSFVIAVIEQLNISECVRMVVSDALTIYIVLLVNDFLRAVVIRFLNNCWCWDLEYTFPCYSLFDLSGNVLTLIFNQGMIWMGTLFAPCLPALNLIRLQTSMYIQAWGVLCCNIPHSRIHKASRSSNFYMNILLFILVASTLPTIFAIISMRPSFDCGPFSLTIYYLYTTSKTYKQTNADLKKKLRAQCEENRKQSRLKGRKSAEYLEQVKNTAALEQQDKDKQSNNIASGKDETVIRPDYWASPSSSTTPSASTMLVTRNSGHLQKCQLRVTVVGIEIDAELDSDEDINRRSKSARRPRPATRQSNNLANSDDDEEDEPPRQRRGRRKKDDNSEDNTNEKTRVRRKVNRKKTNARGQTCDVDSEEDKGSKKKGKGATKKEKENENNKEKTEKEANNDGKEKKDEKKKKGDGSSSSAGESDVESLSEGEMTRLKEEVEEKKKLIITLRNKPWRMKRRLGILKEAQEFVEKFEGALGKGKGRKLYAFKVMMTKKLIKFNRDFENFKTACIPWERKIKEVESHFGSSVASYFIFLRWMYGLNLVLFGLMFGLVVIPEVLMGLPYGSIPRKTVPREEQPTAMDFSVLFEFGGYCKYSVLFYGFYNNQNTIGLLKFRLPLSYFLVGIGIFGYSLMVVIRTMARNANEGGDGAEESDFVFCWKLFTSWDYLIGNPETADNKYASITTSFKESIVDEQENLKDENIHLRRFLRVLANVLILCSLGGSGYLIYFVVKRSQDFDKLDRSELSWYQKNEVEIVMSLLGLVCPPLFETIAELEDYHPRIALKWQLGRIFALFLGNLYTFLFALIDDVNEKLEKEKLIKNETEWALIQYYANYTLHHNVTENIPPPAIEPADVIRGPCWETDVGIEFMKLTVSDIQVTYLTILVGDFLRALIVRFLNYCWCWDLEAGFQRDEEKNRRNNKDSTNQVMKDLEDLLPNKSSIPPPTPAKEETETPARHPSVGKSPKVTDKAGSATNGKGVKMQKDVSLAASNPRAPVTRSPGAGGKGGRGIPPV</sequence>
<evidence type="ECO:0000256" key="7">
    <source>
        <dbReference type="SAM" id="MobiDB-lite"/>
    </source>
</evidence>
<feature type="compositionally biased region" description="Basic and acidic residues" evidence="7">
    <location>
        <begin position="83"/>
        <end position="96"/>
    </location>
</feature>
<feature type="transmembrane region" description="Helical" evidence="6">
    <location>
        <begin position="634"/>
        <end position="655"/>
    </location>
</feature>
<feature type="transmembrane region" description="Helical" evidence="6">
    <location>
        <begin position="1122"/>
        <end position="1140"/>
    </location>
</feature>
<feature type="domain" description="TMC" evidence="8">
    <location>
        <begin position="522"/>
        <end position="629"/>
    </location>
</feature>
<feature type="domain" description="TMC" evidence="8">
    <location>
        <begin position="1363"/>
        <end position="1406"/>
    </location>
</feature>
<feature type="transmembrane region" description="Helical" evidence="6">
    <location>
        <begin position="1041"/>
        <end position="1066"/>
    </location>
</feature>
<dbReference type="Pfam" id="PF07810">
    <property type="entry name" value="TMC"/>
    <property type="match status" value="2"/>
</dbReference>
<dbReference type="EMBL" id="VCAZ01000090">
    <property type="protein sequence ID" value="TSR04280.1"/>
    <property type="molecule type" value="Genomic_DNA"/>
</dbReference>
<dbReference type="GO" id="GO:0005886">
    <property type="term" value="C:plasma membrane"/>
    <property type="evidence" value="ECO:0007669"/>
    <property type="project" value="InterPro"/>
</dbReference>
<accession>A0A556V0S5</accession>
<feature type="compositionally biased region" description="Basic and acidic residues" evidence="7">
    <location>
        <begin position="57"/>
        <end position="71"/>
    </location>
</feature>
<feature type="region of interest" description="Disordered" evidence="7">
    <location>
        <begin position="24"/>
        <end position="133"/>
    </location>
</feature>
<dbReference type="InterPro" id="IPR038900">
    <property type="entry name" value="TMC"/>
</dbReference>